<proteinExistence type="predicted"/>
<name>A0ABW4GRX0_9ACTN</name>
<dbReference type="RefSeq" id="WP_219529034.1">
    <property type="nucleotide sequence ID" value="NZ_JAHKRM010000005.1"/>
</dbReference>
<evidence type="ECO:0000313" key="1">
    <source>
        <dbReference type="EMBL" id="MFD1545081.1"/>
    </source>
</evidence>
<comment type="caution">
    <text evidence="1">The sequence shown here is derived from an EMBL/GenBank/DDBJ whole genome shotgun (WGS) entry which is preliminary data.</text>
</comment>
<dbReference type="Proteomes" id="UP001597097">
    <property type="component" value="Unassembled WGS sequence"/>
</dbReference>
<gene>
    <name evidence="1" type="ORF">ACFSJ0_49130</name>
</gene>
<dbReference type="EMBL" id="JBHUCM010000045">
    <property type="protein sequence ID" value="MFD1545081.1"/>
    <property type="molecule type" value="Genomic_DNA"/>
</dbReference>
<keyword evidence="2" id="KW-1185">Reference proteome</keyword>
<organism evidence="1 2">
    <name type="scientific">Nonomuraea guangzhouensis</name>
    <dbReference type="NCBI Taxonomy" id="1291555"/>
    <lineage>
        <taxon>Bacteria</taxon>
        <taxon>Bacillati</taxon>
        <taxon>Actinomycetota</taxon>
        <taxon>Actinomycetes</taxon>
        <taxon>Streptosporangiales</taxon>
        <taxon>Streptosporangiaceae</taxon>
        <taxon>Nonomuraea</taxon>
    </lineage>
</organism>
<sequence length="398" mass="44364">MTGTGSLEELREREYLYRSEVNALRRQIYTGPVAGRSATLLGELARREEELGGLAAQRARAALRLDDELRGPASTGLDVDVQLRMTHVPTAICHLFDPARQPFVSVRVVNAEGDAIRRVRVTSYIEGYSARAVDTVELDCAEEVTIGQFPTLFSDRVRTITEMTAATLNVLVEDLDGRAEFHTTRVLRLLARTTAPLAVIDPSTQLEIDLSRYLGAFVTPNAGEVMSFLRDVAAVHPSRRLEGYQSGMEQVEPQVRAMFTALKQAGINYVNSVITCSPDDGGTRQRVRLPRESLTDRQANCVDATVLMASLLEAMSLSPAIVVVPGHALLAWETWRRSDEWRYLETTEIGSATFEEACNAGELLVRQYREPDEAATDLYRLRRWPLRRLRATGITPME</sequence>
<reference evidence="2" key="1">
    <citation type="journal article" date="2019" name="Int. J. Syst. Evol. Microbiol.">
        <title>The Global Catalogue of Microorganisms (GCM) 10K type strain sequencing project: providing services to taxonomists for standard genome sequencing and annotation.</title>
        <authorList>
            <consortium name="The Broad Institute Genomics Platform"/>
            <consortium name="The Broad Institute Genome Sequencing Center for Infectious Disease"/>
            <person name="Wu L."/>
            <person name="Ma J."/>
        </authorList>
    </citation>
    <scope>NUCLEOTIDE SEQUENCE [LARGE SCALE GENOMIC DNA]</scope>
    <source>
        <strain evidence="2">CGMCC 1.15399</strain>
    </source>
</reference>
<evidence type="ECO:0000313" key="2">
    <source>
        <dbReference type="Proteomes" id="UP001597097"/>
    </source>
</evidence>
<accession>A0ABW4GRX0</accession>
<protein>
    <submittedName>
        <fullName evidence="1">Uncharacterized protein</fullName>
    </submittedName>
</protein>